<dbReference type="InterPro" id="IPR006660">
    <property type="entry name" value="Arsenate_reductase-like"/>
</dbReference>
<dbReference type="CDD" id="cd03036">
    <property type="entry name" value="ArsC_like"/>
    <property type="match status" value="1"/>
</dbReference>
<dbReference type="Proteomes" id="UP001151071">
    <property type="component" value="Unassembled WGS sequence"/>
</dbReference>
<evidence type="ECO:0000313" key="3">
    <source>
        <dbReference type="Proteomes" id="UP001151071"/>
    </source>
</evidence>
<sequence length="120" mass="13816">MTIKAYLYDKCGTCRKAKQWLNRHGVAIEEIPIVEAPPSKEELRRMWQASGLDLRKFFNTSGQHYRELGLKDKLPAMSEDEMLELLSSNGKLIKRPLVTDGRTVTVGFKEDEYEKAWGAR</sequence>
<dbReference type="Gene3D" id="3.40.30.10">
    <property type="entry name" value="Glutaredoxin"/>
    <property type="match status" value="1"/>
</dbReference>
<protein>
    <submittedName>
        <fullName evidence="2">Arsenate reductase family protein</fullName>
    </submittedName>
</protein>
<dbReference type="PANTHER" id="PTHR30041:SF8">
    <property type="entry name" value="PROTEIN YFFB"/>
    <property type="match status" value="1"/>
</dbReference>
<dbReference type="PROSITE" id="PS51353">
    <property type="entry name" value="ARSC"/>
    <property type="match status" value="1"/>
</dbReference>
<dbReference type="NCBIfam" id="TIGR01617">
    <property type="entry name" value="arsC_related"/>
    <property type="match status" value="1"/>
</dbReference>
<dbReference type="PROSITE" id="PS51354">
    <property type="entry name" value="GLUTAREDOXIN_2"/>
    <property type="match status" value="1"/>
</dbReference>
<dbReference type="Pfam" id="PF03960">
    <property type="entry name" value="ArsC"/>
    <property type="match status" value="1"/>
</dbReference>
<evidence type="ECO:0000256" key="1">
    <source>
        <dbReference type="PROSITE-ProRule" id="PRU01282"/>
    </source>
</evidence>
<dbReference type="RefSeq" id="WP_029098320.1">
    <property type="nucleotide sequence ID" value="NZ_JAPYYP010000003.1"/>
</dbReference>
<accession>A0A9X3Z2C0</accession>
<dbReference type="InterPro" id="IPR036249">
    <property type="entry name" value="Thioredoxin-like_sf"/>
</dbReference>
<dbReference type="InterPro" id="IPR006504">
    <property type="entry name" value="Tscrpt_reg_Spx/MgsR"/>
</dbReference>
<comment type="caution">
    <text evidence="2">The sequence shown here is derived from an EMBL/GenBank/DDBJ whole genome shotgun (WGS) entry which is preliminary data.</text>
</comment>
<evidence type="ECO:0000313" key="2">
    <source>
        <dbReference type="EMBL" id="MDA5107465.1"/>
    </source>
</evidence>
<keyword evidence="3" id="KW-1185">Reference proteome</keyword>
<name>A0A9X3Z2C0_9BACL</name>
<dbReference type="SUPFAM" id="SSF52833">
    <property type="entry name" value="Thioredoxin-like"/>
    <property type="match status" value="1"/>
</dbReference>
<reference evidence="2" key="1">
    <citation type="submission" date="2022-12" db="EMBL/GenBank/DDBJ databases">
        <title>Draft genome sequence of the thermophilic strain Brevibacillus thermoruber HT42, isolated from Los Humeros, Puebla, Mexico, with biotechnological potential.</title>
        <authorList>
            <person name="Lara Sanchez J."/>
            <person name="Solis Palacios R."/>
            <person name="Bustos Baena A.S."/>
            <person name="Ruz Baez A.E."/>
            <person name="Espinosa Luna G."/>
            <person name="Oliart Ros R.M."/>
        </authorList>
    </citation>
    <scope>NUCLEOTIDE SEQUENCE</scope>
    <source>
        <strain evidence="2">HT42</strain>
    </source>
</reference>
<proteinExistence type="inferred from homology"/>
<dbReference type="AlphaFoldDB" id="A0A9X3Z2C0"/>
<gene>
    <name evidence="2" type="ORF">O3V59_03755</name>
</gene>
<dbReference type="PANTHER" id="PTHR30041">
    <property type="entry name" value="ARSENATE REDUCTASE"/>
    <property type="match status" value="1"/>
</dbReference>
<comment type="similarity">
    <text evidence="1">Belongs to the ArsC family.</text>
</comment>
<organism evidence="2 3">
    <name type="scientific">Brevibacillus thermoruber</name>
    <dbReference type="NCBI Taxonomy" id="33942"/>
    <lineage>
        <taxon>Bacteria</taxon>
        <taxon>Bacillati</taxon>
        <taxon>Bacillota</taxon>
        <taxon>Bacilli</taxon>
        <taxon>Bacillales</taxon>
        <taxon>Paenibacillaceae</taxon>
        <taxon>Brevibacillus</taxon>
    </lineage>
</organism>
<dbReference type="EMBL" id="JAPYYP010000003">
    <property type="protein sequence ID" value="MDA5107465.1"/>
    <property type="molecule type" value="Genomic_DNA"/>
</dbReference>